<reference evidence="2 3" key="1">
    <citation type="submission" date="2009-11" db="EMBL/GenBank/DDBJ databases">
        <authorList>
            <person name="Weinstock G."/>
            <person name="Sodergren E."/>
            <person name="Clifton S."/>
            <person name="Fulton L."/>
            <person name="Fulton B."/>
            <person name="Courtney L."/>
            <person name="Fronick C."/>
            <person name="Harrison M."/>
            <person name="Strong C."/>
            <person name="Farmer C."/>
            <person name="Delahaunty K."/>
            <person name="Markovic C."/>
            <person name="Hall O."/>
            <person name="Minx P."/>
            <person name="Tomlinson C."/>
            <person name="Mitreva M."/>
            <person name="Nelson J."/>
            <person name="Hou S."/>
            <person name="Wollam A."/>
            <person name="Pepin K.H."/>
            <person name="Johnson M."/>
            <person name="Bhonagiri V."/>
            <person name="Nash W.E."/>
            <person name="Warren W."/>
            <person name="Chinwalla A."/>
            <person name="Mardis E.R."/>
            <person name="Wilson R.K."/>
        </authorList>
    </citation>
    <scope>NUCLEOTIDE SEQUENCE [LARGE SCALE GENOMIC DNA]</scope>
    <source>
        <strain evidence="2 3">DSM 20093</strain>
    </source>
</reference>
<feature type="region of interest" description="Disordered" evidence="1">
    <location>
        <begin position="25"/>
        <end position="51"/>
    </location>
</feature>
<name>D1NSF8_9BIFI</name>
<comment type="caution">
    <text evidence="2">The sequence shown here is derived from an EMBL/GenBank/DDBJ whole genome shotgun (WGS) entry which is preliminary data.</text>
</comment>
<sequence>MLDVTFQVFAVCFLACEDMCHTEHDRADGEGQQPDHVNADEMSHDQWFCSS</sequence>
<protein>
    <submittedName>
        <fullName evidence="2">Uncharacterized protein</fullName>
    </submittedName>
</protein>
<accession>D1NSF8</accession>
<evidence type="ECO:0000256" key="1">
    <source>
        <dbReference type="SAM" id="MobiDB-lite"/>
    </source>
</evidence>
<dbReference type="Proteomes" id="UP000003656">
    <property type="component" value="Unassembled WGS sequence"/>
</dbReference>
<evidence type="ECO:0000313" key="2">
    <source>
        <dbReference type="EMBL" id="EFA23610.1"/>
    </source>
</evidence>
<proteinExistence type="predicted"/>
<dbReference type="EMBL" id="ABXB03000001">
    <property type="protein sequence ID" value="EFA23610.1"/>
    <property type="molecule type" value="Genomic_DNA"/>
</dbReference>
<evidence type="ECO:0000313" key="3">
    <source>
        <dbReference type="Proteomes" id="UP000003656"/>
    </source>
</evidence>
<organism evidence="2 3">
    <name type="scientific">Bifidobacterium gallicum DSM 20093 = LMG 11596</name>
    <dbReference type="NCBI Taxonomy" id="561180"/>
    <lineage>
        <taxon>Bacteria</taxon>
        <taxon>Bacillati</taxon>
        <taxon>Actinomycetota</taxon>
        <taxon>Actinomycetes</taxon>
        <taxon>Bifidobacteriales</taxon>
        <taxon>Bifidobacteriaceae</taxon>
        <taxon>Bifidobacterium</taxon>
    </lineage>
</organism>
<gene>
    <name evidence="2" type="ORF">BIFGAL_02715</name>
</gene>
<dbReference type="AlphaFoldDB" id="D1NSF8"/>